<feature type="transmembrane region" description="Helical" evidence="1">
    <location>
        <begin position="12"/>
        <end position="33"/>
    </location>
</feature>
<sequence length="143" mass="16635">MIKDIKIYNKKKFWSGVLSLSLVLMSIVILFLKPKSFDLKGFFITLFLLLIGISDISRSINLKDTKKDEQEDDERKYLIELKASSSAFTISQYLLYILFFIGCFSWYITKIEAVLYVIIPIGCMTGINVIIVSITYFYQQKRN</sequence>
<evidence type="ECO:0000256" key="1">
    <source>
        <dbReference type="SAM" id="Phobius"/>
    </source>
</evidence>
<dbReference type="AlphaFoldDB" id="A0A7X0V6T9"/>
<dbReference type="Proteomes" id="UP000585258">
    <property type="component" value="Unassembled WGS sequence"/>
</dbReference>
<dbReference type="Pfam" id="PF09946">
    <property type="entry name" value="DUF2178"/>
    <property type="match status" value="1"/>
</dbReference>
<feature type="transmembrane region" description="Helical" evidence="1">
    <location>
        <begin position="114"/>
        <end position="138"/>
    </location>
</feature>
<evidence type="ECO:0000313" key="3">
    <source>
        <dbReference type="Proteomes" id="UP000585258"/>
    </source>
</evidence>
<keyword evidence="1" id="KW-1133">Transmembrane helix</keyword>
<name>A0A7X0V6T9_9CLOT</name>
<keyword evidence="1" id="KW-0812">Transmembrane</keyword>
<dbReference type="RefSeq" id="WP_185164433.1">
    <property type="nucleotide sequence ID" value="NZ_JACKWV010000003.1"/>
</dbReference>
<protein>
    <submittedName>
        <fullName evidence="2">Uncharacterized protein</fullName>
    </submittedName>
</protein>
<accession>A0A7X0V6T9</accession>
<organism evidence="2 3">
    <name type="scientific">Clostridium gasigenes</name>
    <dbReference type="NCBI Taxonomy" id="94869"/>
    <lineage>
        <taxon>Bacteria</taxon>
        <taxon>Bacillati</taxon>
        <taxon>Bacillota</taxon>
        <taxon>Clostridia</taxon>
        <taxon>Eubacteriales</taxon>
        <taxon>Clostridiaceae</taxon>
        <taxon>Clostridium</taxon>
    </lineage>
</organism>
<evidence type="ECO:0000313" key="2">
    <source>
        <dbReference type="EMBL" id="MBB6714992.1"/>
    </source>
</evidence>
<reference evidence="2 3" key="1">
    <citation type="submission" date="2020-08" db="EMBL/GenBank/DDBJ databases">
        <title>Clostridia isolated from Swiss meat.</title>
        <authorList>
            <person name="Wambui J."/>
            <person name="Stevens M.J.A."/>
            <person name="Stephan R."/>
        </authorList>
    </citation>
    <scope>NUCLEOTIDE SEQUENCE [LARGE SCALE GENOMIC DNA]</scope>
    <source>
        <strain evidence="2 3">CM001</strain>
    </source>
</reference>
<comment type="caution">
    <text evidence="2">The sequence shown here is derived from an EMBL/GenBank/DDBJ whole genome shotgun (WGS) entry which is preliminary data.</text>
</comment>
<keyword evidence="1" id="KW-0472">Membrane</keyword>
<dbReference type="EMBL" id="JACKWY010000004">
    <property type="protein sequence ID" value="MBB6714992.1"/>
    <property type="molecule type" value="Genomic_DNA"/>
</dbReference>
<feature type="transmembrane region" description="Helical" evidence="1">
    <location>
        <begin position="39"/>
        <end position="57"/>
    </location>
</feature>
<gene>
    <name evidence="2" type="ORF">H7E68_09655</name>
</gene>
<dbReference type="InterPro" id="IPR019235">
    <property type="entry name" value="DUF2178_TM"/>
</dbReference>
<proteinExistence type="predicted"/>
<feature type="transmembrane region" description="Helical" evidence="1">
    <location>
        <begin position="85"/>
        <end position="108"/>
    </location>
</feature>